<dbReference type="SUPFAM" id="SSF48295">
    <property type="entry name" value="TrpR-like"/>
    <property type="match status" value="1"/>
</dbReference>
<evidence type="ECO:0000256" key="2">
    <source>
        <dbReference type="ARBA" id="ARBA00022490"/>
    </source>
</evidence>
<feature type="region of interest" description="Domain IV, binds dsDNA" evidence="8">
    <location>
        <begin position="338"/>
        <end position="458"/>
    </location>
</feature>
<evidence type="ECO:0000256" key="4">
    <source>
        <dbReference type="ARBA" id="ARBA00022741"/>
    </source>
</evidence>
<dbReference type="HAMAP" id="MF_00377">
    <property type="entry name" value="DnaA_bact"/>
    <property type="match status" value="1"/>
</dbReference>
<evidence type="ECO:0000256" key="3">
    <source>
        <dbReference type="ARBA" id="ARBA00022705"/>
    </source>
</evidence>
<feature type="region of interest" description="Domain III, AAA+ region" evidence="8">
    <location>
        <begin position="121"/>
        <end position="337"/>
    </location>
</feature>
<dbReference type="OrthoDB" id="9807019at2"/>
<feature type="binding site" evidence="8">
    <location>
        <position position="168"/>
    </location>
    <ligand>
        <name>ATP</name>
        <dbReference type="ChEBI" id="CHEBI:30616"/>
    </ligand>
</feature>
<dbReference type="InterPro" id="IPR013317">
    <property type="entry name" value="DnaA_dom"/>
</dbReference>
<feature type="region of interest" description="Domain I, interacts with DnaA modulators" evidence="8">
    <location>
        <begin position="1"/>
        <end position="99"/>
    </location>
</feature>
<dbReference type="GO" id="GO:0005737">
    <property type="term" value="C:cytoplasm"/>
    <property type="evidence" value="ECO:0007669"/>
    <property type="project" value="UniProtKB-SubCell"/>
</dbReference>
<evidence type="ECO:0000256" key="6">
    <source>
        <dbReference type="ARBA" id="ARBA00023121"/>
    </source>
</evidence>
<evidence type="ECO:0000256" key="12">
    <source>
        <dbReference type="SAM" id="MobiDB-lite"/>
    </source>
</evidence>
<dbReference type="PRINTS" id="PR00051">
    <property type="entry name" value="DNAA"/>
</dbReference>
<evidence type="ECO:0000256" key="1">
    <source>
        <dbReference type="ARBA" id="ARBA00006583"/>
    </source>
</evidence>
<evidence type="ECO:0000256" key="9">
    <source>
        <dbReference type="NCBIfam" id="TIGR00362"/>
    </source>
</evidence>
<dbReference type="GO" id="GO:0005524">
    <property type="term" value="F:ATP binding"/>
    <property type="evidence" value="ECO:0007669"/>
    <property type="project" value="UniProtKB-UniRule"/>
</dbReference>
<organism evidence="15 16">
    <name type="scientific">Companilactobacillus mindensis DSM 14500</name>
    <dbReference type="NCBI Taxonomy" id="1423770"/>
    <lineage>
        <taxon>Bacteria</taxon>
        <taxon>Bacillati</taxon>
        <taxon>Bacillota</taxon>
        <taxon>Bacilli</taxon>
        <taxon>Lactobacillales</taxon>
        <taxon>Lactobacillaceae</taxon>
        <taxon>Companilactobacillus</taxon>
    </lineage>
</organism>
<dbReference type="InterPro" id="IPR001957">
    <property type="entry name" value="Chromosome_initiator_DnaA"/>
</dbReference>
<keyword evidence="16" id="KW-1185">Reference proteome</keyword>
<keyword evidence="2 8" id="KW-0963">Cytoplasm</keyword>
<keyword evidence="6 8" id="KW-0446">Lipid-binding</keyword>
<dbReference type="GO" id="GO:0006275">
    <property type="term" value="P:regulation of DNA replication"/>
    <property type="evidence" value="ECO:0007669"/>
    <property type="project" value="UniProtKB-UniRule"/>
</dbReference>
<dbReference type="Gene3D" id="1.10.8.60">
    <property type="match status" value="1"/>
</dbReference>
<dbReference type="GO" id="GO:0003688">
    <property type="term" value="F:DNA replication origin binding"/>
    <property type="evidence" value="ECO:0007669"/>
    <property type="project" value="UniProtKB-UniRule"/>
</dbReference>
<accession>A0A0R1QMD5</accession>
<evidence type="ECO:0000256" key="5">
    <source>
        <dbReference type="ARBA" id="ARBA00022840"/>
    </source>
</evidence>
<feature type="region of interest" description="Disordered" evidence="12">
    <location>
        <begin position="92"/>
        <end position="112"/>
    </location>
</feature>
<dbReference type="InterPro" id="IPR018312">
    <property type="entry name" value="Chromosome_initiator_DnaA_CS"/>
</dbReference>
<dbReference type="FunFam" id="1.10.8.60:FF:000003">
    <property type="entry name" value="Chromosomal replication initiator protein DnaA"/>
    <property type="match status" value="1"/>
</dbReference>
<dbReference type="InterPro" id="IPR038454">
    <property type="entry name" value="DnaA_N_sf"/>
</dbReference>
<dbReference type="GO" id="GO:0005886">
    <property type="term" value="C:plasma membrane"/>
    <property type="evidence" value="ECO:0007669"/>
    <property type="project" value="TreeGrafter"/>
</dbReference>
<evidence type="ECO:0000256" key="11">
    <source>
        <dbReference type="RuleBase" id="RU004227"/>
    </source>
</evidence>
<evidence type="ECO:0000313" key="15">
    <source>
        <dbReference type="EMBL" id="KRL45657.1"/>
    </source>
</evidence>
<dbReference type="PATRIC" id="fig|1423770.3.peg.22"/>
<feature type="compositionally biased region" description="Polar residues" evidence="12">
    <location>
        <begin position="100"/>
        <end position="110"/>
    </location>
</feature>
<dbReference type="STRING" id="1423770.FD29_GL000022"/>
<feature type="binding site" evidence="8">
    <location>
        <position position="165"/>
    </location>
    <ligand>
        <name>ATP</name>
        <dbReference type="ChEBI" id="CHEBI:30616"/>
    </ligand>
</feature>
<feature type="domain" description="AAA+ ATPase" evidence="13">
    <location>
        <begin position="154"/>
        <end position="288"/>
    </location>
</feature>
<feature type="domain" description="Chromosomal replication initiator DnaA C-terminal" evidence="14">
    <location>
        <begin position="366"/>
        <end position="435"/>
    </location>
</feature>
<dbReference type="EMBL" id="AZEZ01000008">
    <property type="protein sequence ID" value="KRL45657.1"/>
    <property type="molecule type" value="Genomic_DNA"/>
</dbReference>
<dbReference type="InterPro" id="IPR003593">
    <property type="entry name" value="AAA+_ATPase"/>
</dbReference>
<dbReference type="PANTHER" id="PTHR30050">
    <property type="entry name" value="CHROMOSOMAL REPLICATION INITIATOR PROTEIN DNAA"/>
    <property type="match status" value="1"/>
</dbReference>
<protein>
    <recommendedName>
        <fullName evidence="8 9">Chromosomal replication initiator protein DnaA</fullName>
    </recommendedName>
</protein>
<keyword evidence="5 8" id="KW-0067">ATP-binding</keyword>
<dbReference type="InterPro" id="IPR013159">
    <property type="entry name" value="DnaA_C"/>
</dbReference>
<evidence type="ECO:0000313" key="16">
    <source>
        <dbReference type="Proteomes" id="UP000050872"/>
    </source>
</evidence>
<name>A0A0R1QMD5_9LACO</name>
<dbReference type="Gene3D" id="3.40.50.300">
    <property type="entry name" value="P-loop containing nucleotide triphosphate hydrolases"/>
    <property type="match status" value="1"/>
</dbReference>
<dbReference type="AlphaFoldDB" id="A0A0R1QMD5"/>
<dbReference type="Pfam" id="PF11638">
    <property type="entry name" value="DnaA_N"/>
    <property type="match status" value="1"/>
</dbReference>
<dbReference type="GO" id="GO:0006270">
    <property type="term" value="P:DNA replication initiation"/>
    <property type="evidence" value="ECO:0007669"/>
    <property type="project" value="UniProtKB-UniRule"/>
</dbReference>
<comment type="caution">
    <text evidence="15">The sequence shown here is derived from an EMBL/GenBank/DDBJ whole genome shotgun (WGS) entry which is preliminary data.</text>
</comment>
<dbReference type="SMART" id="SM00760">
    <property type="entry name" value="Bac_DnaA_C"/>
    <property type="match status" value="1"/>
</dbReference>
<dbReference type="Pfam" id="PF00308">
    <property type="entry name" value="Bac_DnaA"/>
    <property type="match status" value="1"/>
</dbReference>
<dbReference type="Gene3D" id="3.30.300.180">
    <property type="match status" value="1"/>
</dbReference>
<dbReference type="InterPro" id="IPR020591">
    <property type="entry name" value="Chromosome_initiator_DnaA-like"/>
</dbReference>
<dbReference type="NCBIfam" id="TIGR00362">
    <property type="entry name" value="DnaA"/>
    <property type="match status" value="1"/>
</dbReference>
<dbReference type="RefSeq" id="WP_057887250.1">
    <property type="nucleotide sequence ID" value="NZ_AZEZ01000008.1"/>
</dbReference>
<comment type="domain">
    <text evidence="8">Domain I is involved in oligomerization and binding regulators, domain II is flexibile and of varying length in different bacteria, domain III forms the AAA+ region, while domain IV binds dsDNA.</text>
</comment>
<feature type="binding site" evidence="8">
    <location>
        <position position="167"/>
    </location>
    <ligand>
        <name>ATP</name>
        <dbReference type="ChEBI" id="CHEBI:30616"/>
    </ligand>
</feature>
<evidence type="ECO:0000256" key="10">
    <source>
        <dbReference type="RuleBase" id="RU000577"/>
    </source>
</evidence>
<dbReference type="CDD" id="cd00009">
    <property type="entry name" value="AAA"/>
    <property type="match status" value="1"/>
</dbReference>
<gene>
    <name evidence="8" type="primary">dnaA</name>
    <name evidence="15" type="ORF">FD29_GL000022</name>
</gene>
<comment type="subunit">
    <text evidence="8">Oligomerizes as a right-handed, spiral filament on DNA at oriC.</text>
</comment>
<keyword evidence="3 8" id="KW-0235">DNA replication</keyword>
<comment type="similarity">
    <text evidence="1 8 11">Belongs to the DnaA family.</text>
</comment>
<feature type="binding site" evidence="8">
    <location>
        <position position="169"/>
    </location>
    <ligand>
        <name>ATP</name>
        <dbReference type="ChEBI" id="CHEBI:30616"/>
    </ligand>
</feature>
<dbReference type="InterPro" id="IPR024633">
    <property type="entry name" value="DnaA_N_dom"/>
</dbReference>
<dbReference type="Pfam" id="PF08299">
    <property type="entry name" value="Bac_DnaA_C"/>
    <property type="match status" value="1"/>
</dbReference>
<dbReference type="GO" id="GO:0008289">
    <property type="term" value="F:lipid binding"/>
    <property type="evidence" value="ECO:0007669"/>
    <property type="project" value="UniProtKB-KW"/>
</dbReference>
<reference evidence="15 16" key="1">
    <citation type="journal article" date="2015" name="Genome Announc.">
        <title>Expanding the biotechnology potential of lactobacilli through comparative genomics of 213 strains and associated genera.</title>
        <authorList>
            <person name="Sun Z."/>
            <person name="Harris H.M."/>
            <person name="McCann A."/>
            <person name="Guo C."/>
            <person name="Argimon S."/>
            <person name="Zhang W."/>
            <person name="Yang X."/>
            <person name="Jeffery I.B."/>
            <person name="Cooney J.C."/>
            <person name="Kagawa T.F."/>
            <person name="Liu W."/>
            <person name="Song Y."/>
            <person name="Salvetti E."/>
            <person name="Wrobel A."/>
            <person name="Rasinkangas P."/>
            <person name="Parkhill J."/>
            <person name="Rea M.C."/>
            <person name="O'Sullivan O."/>
            <person name="Ritari J."/>
            <person name="Douillard F.P."/>
            <person name="Paul Ross R."/>
            <person name="Yang R."/>
            <person name="Briner A.E."/>
            <person name="Felis G.E."/>
            <person name="de Vos W.M."/>
            <person name="Barrangou R."/>
            <person name="Klaenhammer T.R."/>
            <person name="Caufield P.W."/>
            <person name="Cui Y."/>
            <person name="Zhang H."/>
            <person name="O'Toole P.W."/>
        </authorList>
    </citation>
    <scope>NUCLEOTIDE SEQUENCE [LARGE SCALE GENOMIC DNA]</scope>
    <source>
        <strain evidence="15 16">DSM 14500</strain>
    </source>
</reference>
<keyword evidence="4 8" id="KW-0547">Nucleotide-binding</keyword>
<dbReference type="Gene3D" id="1.10.1750.10">
    <property type="match status" value="1"/>
</dbReference>
<dbReference type="FunFam" id="3.40.50.300:FF:000668">
    <property type="entry name" value="Chromosomal replication initiator protein DnaA"/>
    <property type="match status" value="1"/>
</dbReference>
<evidence type="ECO:0000256" key="8">
    <source>
        <dbReference type="HAMAP-Rule" id="MF_00377"/>
    </source>
</evidence>
<comment type="function">
    <text evidence="8 10">Plays an essential role in the initiation and regulation of chromosomal replication. ATP-DnaA binds to the origin of replication (oriC) to initiate formation of the DNA replication initiation complex once per cell cycle. Binds the DnaA box (a 9 base pair repeat at the origin) and separates the double-stranded (ds)DNA. Forms a right-handed helical filament on oriC DNA; dsDNA binds to the exterior of the filament while single-stranded (ss)DNA is stabiized in the filament's interior. The ATP-DnaA-oriC complex binds and stabilizes one strand of the AT-rich DNA unwinding element (DUE), permitting loading of DNA polymerase. After initiation quickly degrades to an ADP-DnaA complex that is not apt for DNA replication. Binds acidic phospholipids.</text>
</comment>
<comment type="caution">
    <text evidence="8">Lacks conserved residue(s) required for the propagation of feature annotation.</text>
</comment>
<sequence>MQNINNSTDPKLTEFWDYFTNKLRSELTSVSYSTWVESANPLHIEGNNIYISVPTKLHKDYWERNYTEKIAIYSYEFNGLELNPIIENDEDNTKKEEQEITPQVKNSSDSGVPKHVFHNSHLNPKYTFSSFIVGSGNQMAHAAALAAAEDPGGVYNPLFIYGGVGLGKTHLMQAIGHQMIKLDPLAKVKYVTSETFTNDFINAIQMGTQEAFRQEYRNVDLLLIDDIQFFAKKEGTQQEFFNTFNELYENGKQIVMTSDRLPNEIPELQARLVSRFTSGLSADITAPDLETRIAILRNKAKAEHLEIPNDTLSYIAAQIDTNVRELEGALIRVQAYSTTKNTDITKSVAADALKAFKLSNDKKGLSISKIQSKVAKFYHVSVQDLKGKKRVKSIVVPRQIAMYLSREMTDRSLPQIGMEFGGKDHTTVMHSCDKISELLIKDVDLKRSINELKDDLRN</sequence>
<dbReference type="SMART" id="SM00382">
    <property type="entry name" value="AAA"/>
    <property type="match status" value="1"/>
</dbReference>
<dbReference type="Proteomes" id="UP000050872">
    <property type="component" value="Unassembled WGS sequence"/>
</dbReference>
<dbReference type="CDD" id="cd06571">
    <property type="entry name" value="Bac_DnaA_C"/>
    <property type="match status" value="1"/>
</dbReference>
<dbReference type="InterPro" id="IPR010921">
    <property type="entry name" value="Trp_repressor/repl_initiator"/>
</dbReference>
<comment type="subcellular location">
    <subcellularLocation>
        <location evidence="8">Cytoplasm</location>
    </subcellularLocation>
</comment>
<evidence type="ECO:0000259" key="14">
    <source>
        <dbReference type="SMART" id="SM00760"/>
    </source>
</evidence>
<dbReference type="PANTHER" id="PTHR30050:SF2">
    <property type="entry name" value="CHROMOSOMAL REPLICATION INITIATOR PROTEIN DNAA"/>
    <property type="match status" value="1"/>
</dbReference>
<dbReference type="InterPro" id="IPR027417">
    <property type="entry name" value="P-loop_NTPase"/>
</dbReference>
<dbReference type="SUPFAM" id="SSF52540">
    <property type="entry name" value="P-loop containing nucleoside triphosphate hydrolases"/>
    <property type="match status" value="1"/>
</dbReference>
<keyword evidence="7 8" id="KW-0238">DNA-binding</keyword>
<proteinExistence type="inferred from homology"/>
<evidence type="ECO:0000256" key="7">
    <source>
        <dbReference type="ARBA" id="ARBA00023125"/>
    </source>
</evidence>
<dbReference type="PROSITE" id="PS01008">
    <property type="entry name" value="DNAA"/>
    <property type="match status" value="1"/>
</dbReference>
<evidence type="ECO:0000259" key="13">
    <source>
        <dbReference type="SMART" id="SM00382"/>
    </source>
</evidence>